<feature type="region of interest" description="Disordered" evidence="1">
    <location>
        <begin position="117"/>
        <end position="163"/>
    </location>
</feature>
<dbReference type="InterPro" id="IPR025322">
    <property type="entry name" value="PADRE_dom"/>
</dbReference>
<proteinExistence type="predicted"/>
<gene>
    <name evidence="2" type="ORF">Cni_G01058</name>
</gene>
<reference evidence="2 3" key="1">
    <citation type="submission" date="2023-10" db="EMBL/GenBank/DDBJ databases">
        <title>Chromosome-scale genome assembly provides insights into flower coloration mechanisms of Canna indica.</title>
        <authorList>
            <person name="Li C."/>
        </authorList>
    </citation>
    <scope>NUCLEOTIDE SEQUENCE [LARGE SCALE GENOMIC DNA]</scope>
    <source>
        <tissue evidence="2">Flower</tissue>
    </source>
</reference>
<organism evidence="2 3">
    <name type="scientific">Canna indica</name>
    <name type="common">Indian-shot</name>
    <dbReference type="NCBI Taxonomy" id="4628"/>
    <lineage>
        <taxon>Eukaryota</taxon>
        <taxon>Viridiplantae</taxon>
        <taxon>Streptophyta</taxon>
        <taxon>Embryophyta</taxon>
        <taxon>Tracheophyta</taxon>
        <taxon>Spermatophyta</taxon>
        <taxon>Magnoliopsida</taxon>
        <taxon>Liliopsida</taxon>
        <taxon>Zingiberales</taxon>
        <taxon>Cannaceae</taxon>
        <taxon>Canna</taxon>
    </lineage>
</organism>
<dbReference type="PANTHER" id="PTHR33413:SF1">
    <property type="entry name" value="EXPRESSED PROTEIN"/>
    <property type="match status" value="1"/>
</dbReference>
<evidence type="ECO:0000313" key="3">
    <source>
        <dbReference type="Proteomes" id="UP001327560"/>
    </source>
</evidence>
<dbReference type="Proteomes" id="UP001327560">
    <property type="component" value="Chromosome 1"/>
</dbReference>
<protein>
    <recommendedName>
        <fullName evidence="4">DUF4228 domain-containing protein</fullName>
    </recommendedName>
</protein>
<name>A0AAQ3JML4_9LILI</name>
<dbReference type="AlphaFoldDB" id="A0AAQ3JML4"/>
<dbReference type="EMBL" id="CP136890">
    <property type="protein sequence ID" value="WOK92367.1"/>
    <property type="molecule type" value="Genomic_DNA"/>
</dbReference>
<dbReference type="Pfam" id="PF14009">
    <property type="entry name" value="PADRE"/>
    <property type="match status" value="1"/>
</dbReference>
<evidence type="ECO:0000256" key="1">
    <source>
        <dbReference type="SAM" id="MobiDB-lite"/>
    </source>
</evidence>
<accession>A0AAQ3JML4</accession>
<dbReference type="PANTHER" id="PTHR33413">
    <property type="entry name" value="EXPRESSED PROTEIN"/>
    <property type="match status" value="1"/>
</dbReference>
<evidence type="ECO:0008006" key="4">
    <source>
        <dbReference type="Google" id="ProtNLM"/>
    </source>
</evidence>
<evidence type="ECO:0000313" key="2">
    <source>
        <dbReference type="EMBL" id="WOK92367.1"/>
    </source>
</evidence>
<keyword evidence="3" id="KW-1185">Reference proteome</keyword>
<sequence length="205" mass="22013">MGNCQAADAATVVIQHPDGKLEKAYWSLPATQVMAANPGHYVAVIITVPHAPSTSDHGGGATGDRKPARYLKLLRPDDTLLIGHVYRLVSFEEVLRQFASKRNGRLSRLLVKQEEIKSSSKRVSGDSATASVAGVKRDDRGGQVEGPENSPAPSEEKEVEEAQLDTELEQVVQGMTTNARPRAAGAVRHGQWRPALQSIAEVGTS</sequence>